<feature type="transmembrane region" description="Helical" evidence="1">
    <location>
        <begin position="43"/>
        <end position="63"/>
    </location>
</feature>
<keyword evidence="1" id="KW-1133">Transmembrane helix</keyword>
<keyword evidence="1" id="KW-0812">Transmembrane</keyword>
<feature type="transmembrane region" description="Helical" evidence="1">
    <location>
        <begin position="101"/>
        <end position="126"/>
    </location>
</feature>
<dbReference type="AlphaFoldDB" id="A0A9P6CDT1"/>
<comment type="caution">
    <text evidence="2">The sequence shown here is derived from an EMBL/GenBank/DDBJ whole genome shotgun (WGS) entry which is preliminary data.</text>
</comment>
<keyword evidence="3" id="KW-1185">Reference proteome</keyword>
<evidence type="ECO:0000256" key="1">
    <source>
        <dbReference type="SAM" id="Phobius"/>
    </source>
</evidence>
<protein>
    <submittedName>
        <fullName evidence="2">Uncharacterized protein</fullName>
    </submittedName>
</protein>
<proteinExistence type="predicted"/>
<accession>A0A9P6CDT1</accession>
<evidence type="ECO:0000313" key="2">
    <source>
        <dbReference type="EMBL" id="KAF9457328.1"/>
    </source>
</evidence>
<organism evidence="2 3">
    <name type="scientific">Collybia nuda</name>
    <dbReference type="NCBI Taxonomy" id="64659"/>
    <lineage>
        <taxon>Eukaryota</taxon>
        <taxon>Fungi</taxon>
        <taxon>Dikarya</taxon>
        <taxon>Basidiomycota</taxon>
        <taxon>Agaricomycotina</taxon>
        <taxon>Agaricomycetes</taxon>
        <taxon>Agaricomycetidae</taxon>
        <taxon>Agaricales</taxon>
        <taxon>Tricholomatineae</taxon>
        <taxon>Clitocybaceae</taxon>
        <taxon>Collybia</taxon>
    </lineage>
</organism>
<feature type="transmembrane region" description="Helical" evidence="1">
    <location>
        <begin position="20"/>
        <end position="37"/>
    </location>
</feature>
<dbReference type="Proteomes" id="UP000807353">
    <property type="component" value="Unassembled WGS sequence"/>
</dbReference>
<keyword evidence="1" id="KW-0472">Membrane</keyword>
<evidence type="ECO:0000313" key="3">
    <source>
        <dbReference type="Proteomes" id="UP000807353"/>
    </source>
</evidence>
<name>A0A9P6CDT1_9AGAR</name>
<gene>
    <name evidence="2" type="ORF">BDZ94DRAFT_1273518</name>
</gene>
<reference evidence="2" key="1">
    <citation type="submission" date="2020-11" db="EMBL/GenBank/DDBJ databases">
        <authorList>
            <consortium name="DOE Joint Genome Institute"/>
            <person name="Ahrendt S."/>
            <person name="Riley R."/>
            <person name="Andreopoulos W."/>
            <person name="Labutti K."/>
            <person name="Pangilinan J."/>
            <person name="Ruiz-Duenas F.J."/>
            <person name="Barrasa J.M."/>
            <person name="Sanchez-Garcia M."/>
            <person name="Camarero S."/>
            <person name="Miyauchi S."/>
            <person name="Serrano A."/>
            <person name="Linde D."/>
            <person name="Babiker R."/>
            <person name="Drula E."/>
            <person name="Ayuso-Fernandez I."/>
            <person name="Pacheco R."/>
            <person name="Padilla G."/>
            <person name="Ferreira P."/>
            <person name="Barriuso J."/>
            <person name="Kellner H."/>
            <person name="Castanera R."/>
            <person name="Alfaro M."/>
            <person name="Ramirez L."/>
            <person name="Pisabarro A.G."/>
            <person name="Kuo A."/>
            <person name="Tritt A."/>
            <person name="Lipzen A."/>
            <person name="He G."/>
            <person name="Yan M."/>
            <person name="Ng V."/>
            <person name="Cullen D."/>
            <person name="Martin F."/>
            <person name="Rosso M.-N."/>
            <person name="Henrissat B."/>
            <person name="Hibbett D."/>
            <person name="Martinez A.T."/>
            <person name="Grigoriev I.V."/>
        </authorList>
    </citation>
    <scope>NUCLEOTIDE SEQUENCE</scope>
    <source>
        <strain evidence="2">CBS 247.69</strain>
    </source>
</reference>
<dbReference type="EMBL" id="MU150376">
    <property type="protein sequence ID" value="KAF9457328.1"/>
    <property type="molecule type" value="Genomic_DNA"/>
</dbReference>
<sequence>MCVRGLRLCLSLRLEHHLRLELLVLLLLLSLSLLSGLSGLRLLQLGLVCVELELLVLQLLLLLGRVPLPRAIKPSRGILRTLELPLAFPRGVAIRTSPPRVLALALPLPFAVPLAVPISLALSFTFSAGVRFRPFPPYELPLASGTCTRARASIALTPLPPDILPPMRRMGMPKVRVAPVLHLELPEH</sequence>